<dbReference type="EMBL" id="BNDS01000001">
    <property type="protein sequence ID" value="GHH96740.1"/>
    <property type="molecule type" value="Genomic_DNA"/>
</dbReference>
<organism evidence="1 2">
    <name type="scientific">Neobacillus kokaensis</name>
    <dbReference type="NCBI Taxonomy" id="2759023"/>
    <lineage>
        <taxon>Bacteria</taxon>
        <taxon>Bacillati</taxon>
        <taxon>Bacillota</taxon>
        <taxon>Bacilli</taxon>
        <taxon>Bacillales</taxon>
        <taxon>Bacillaceae</taxon>
        <taxon>Neobacillus</taxon>
    </lineage>
</organism>
<evidence type="ECO:0000313" key="2">
    <source>
        <dbReference type="Proteomes" id="UP000637074"/>
    </source>
</evidence>
<keyword evidence="2" id="KW-1185">Reference proteome</keyword>
<sequence>MIMKDVIQGLKLDIDETNYFKVTEKELEAAHLIYGGKEKDDYYESLHKHFMVASRGKPTLLVSAGEAYLLFKKPDHTNVAVRLKLTNSKWELNYIKESEGKPIRFTLLKCEKDYLQKKNEYYKID</sequence>
<gene>
    <name evidence="1" type="ORF">AM1BK_02830</name>
</gene>
<name>A0ABQ3MVP7_9BACI</name>
<dbReference type="Proteomes" id="UP000637074">
    <property type="component" value="Unassembled WGS sequence"/>
</dbReference>
<comment type="caution">
    <text evidence="1">The sequence shown here is derived from an EMBL/GenBank/DDBJ whole genome shotgun (WGS) entry which is preliminary data.</text>
</comment>
<reference evidence="1 2" key="1">
    <citation type="journal article" date="2022" name="Int. J. Syst. Evol. Microbiol.">
        <title>Neobacillus kokaensis sp. nov., isolated from soil.</title>
        <authorList>
            <person name="Yuki K."/>
            <person name="Matsubara H."/>
            <person name="Yamaguchi S."/>
        </authorList>
    </citation>
    <scope>NUCLEOTIDE SEQUENCE [LARGE SCALE GENOMIC DNA]</scope>
    <source>
        <strain evidence="1 2">LOB 377</strain>
    </source>
</reference>
<accession>A0ABQ3MVP7</accession>
<protein>
    <submittedName>
        <fullName evidence="1">Uncharacterized protein</fullName>
    </submittedName>
</protein>
<evidence type="ECO:0000313" key="1">
    <source>
        <dbReference type="EMBL" id="GHH96740.1"/>
    </source>
</evidence>
<proteinExistence type="predicted"/>